<dbReference type="GO" id="GO:0031965">
    <property type="term" value="C:nuclear membrane"/>
    <property type="evidence" value="ECO:0007669"/>
    <property type="project" value="UniProtKB-SubCell"/>
</dbReference>
<keyword evidence="8 13" id="KW-1133">Transmembrane helix</keyword>
<dbReference type="Proteomes" id="UP001175211">
    <property type="component" value="Unassembled WGS sequence"/>
</dbReference>
<evidence type="ECO:0000256" key="3">
    <source>
        <dbReference type="ARBA" id="ARBA00005760"/>
    </source>
</evidence>
<evidence type="ECO:0000313" key="15">
    <source>
        <dbReference type="Proteomes" id="UP001175211"/>
    </source>
</evidence>
<evidence type="ECO:0000256" key="5">
    <source>
        <dbReference type="ARBA" id="ARBA00022692"/>
    </source>
</evidence>
<dbReference type="GO" id="GO:0006999">
    <property type="term" value="P:nuclear pore organization"/>
    <property type="evidence" value="ECO:0007669"/>
    <property type="project" value="TreeGrafter"/>
</dbReference>
<evidence type="ECO:0000256" key="9">
    <source>
        <dbReference type="ARBA" id="ARBA00023010"/>
    </source>
</evidence>
<dbReference type="GO" id="GO:0051028">
    <property type="term" value="P:mRNA transport"/>
    <property type="evidence" value="ECO:0007669"/>
    <property type="project" value="UniProtKB-KW"/>
</dbReference>
<keyword evidence="11 13" id="KW-0472">Membrane</keyword>
<gene>
    <name evidence="14" type="ORF">EV420DRAFT_1576655</name>
</gene>
<dbReference type="InterPro" id="IPR019049">
    <property type="entry name" value="Nucleoporin_prot_Ndc1/Nup"/>
</dbReference>
<comment type="similarity">
    <text evidence="3">Belongs to the NDC1 family.</text>
</comment>
<dbReference type="RefSeq" id="XP_060324707.1">
    <property type="nucleotide sequence ID" value="XM_060474508.1"/>
</dbReference>
<evidence type="ECO:0000256" key="10">
    <source>
        <dbReference type="ARBA" id="ARBA00023132"/>
    </source>
</evidence>
<comment type="subcellular location">
    <subcellularLocation>
        <location evidence="1">Nucleus membrane</location>
        <topology evidence="1">Multi-pass membrane protein</topology>
    </subcellularLocation>
    <subcellularLocation>
        <location evidence="2">Nucleus</location>
        <location evidence="2">Nuclear pore complex</location>
    </subcellularLocation>
</comment>
<feature type="transmembrane region" description="Helical" evidence="13">
    <location>
        <begin position="53"/>
        <end position="72"/>
    </location>
</feature>
<proteinExistence type="inferred from homology"/>
<evidence type="ECO:0000256" key="2">
    <source>
        <dbReference type="ARBA" id="ARBA00004567"/>
    </source>
</evidence>
<evidence type="ECO:0000256" key="7">
    <source>
        <dbReference type="ARBA" id="ARBA00022927"/>
    </source>
</evidence>
<evidence type="ECO:0000256" key="6">
    <source>
        <dbReference type="ARBA" id="ARBA00022816"/>
    </source>
</evidence>
<keyword evidence="9" id="KW-0811">Translocation</keyword>
<keyword evidence="7" id="KW-0653">Protein transport</keyword>
<dbReference type="AlphaFoldDB" id="A0AA39MRB5"/>
<dbReference type="EMBL" id="JAUEPS010000059">
    <property type="protein sequence ID" value="KAK0443388.1"/>
    <property type="molecule type" value="Genomic_DNA"/>
</dbReference>
<keyword evidence="5 13" id="KW-0812">Transmembrane</keyword>
<keyword evidence="10" id="KW-0906">Nuclear pore complex</keyword>
<keyword evidence="15" id="KW-1185">Reference proteome</keyword>
<evidence type="ECO:0000256" key="1">
    <source>
        <dbReference type="ARBA" id="ARBA00004232"/>
    </source>
</evidence>
<evidence type="ECO:0000256" key="8">
    <source>
        <dbReference type="ARBA" id="ARBA00022989"/>
    </source>
</evidence>
<feature type="transmembrane region" description="Helical" evidence="13">
    <location>
        <begin position="6"/>
        <end position="26"/>
    </location>
</feature>
<dbReference type="PANTHER" id="PTHR13269">
    <property type="entry name" value="NUCLEOPORIN NDC1"/>
    <property type="match status" value="1"/>
</dbReference>
<evidence type="ECO:0000313" key="14">
    <source>
        <dbReference type="EMBL" id="KAK0443388.1"/>
    </source>
</evidence>
<evidence type="ECO:0000256" key="4">
    <source>
        <dbReference type="ARBA" id="ARBA00022448"/>
    </source>
</evidence>
<protein>
    <submittedName>
        <fullName evidence="14">Uncharacterized protein</fullName>
    </submittedName>
</protein>
<accession>A0AA39MRB5</accession>
<evidence type="ECO:0000256" key="11">
    <source>
        <dbReference type="ARBA" id="ARBA00023136"/>
    </source>
</evidence>
<keyword evidence="12" id="KW-0539">Nucleus</keyword>
<organism evidence="14 15">
    <name type="scientific">Armillaria tabescens</name>
    <name type="common">Ringless honey mushroom</name>
    <name type="synonym">Agaricus tabescens</name>
    <dbReference type="NCBI Taxonomy" id="1929756"/>
    <lineage>
        <taxon>Eukaryota</taxon>
        <taxon>Fungi</taxon>
        <taxon>Dikarya</taxon>
        <taxon>Basidiomycota</taxon>
        <taxon>Agaricomycotina</taxon>
        <taxon>Agaricomycetes</taxon>
        <taxon>Agaricomycetidae</taxon>
        <taxon>Agaricales</taxon>
        <taxon>Marasmiineae</taxon>
        <taxon>Physalacriaceae</taxon>
        <taxon>Desarmillaria</taxon>
    </lineage>
</organism>
<dbReference type="Pfam" id="PF09531">
    <property type="entry name" value="Ndc1_Nup"/>
    <property type="match status" value="1"/>
</dbReference>
<dbReference type="GO" id="GO:0070762">
    <property type="term" value="C:nuclear pore transmembrane ring"/>
    <property type="evidence" value="ECO:0007669"/>
    <property type="project" value="TreeGrafter"/>
</dbReference>
<keyword evidence="6" id="KW-0509">mRNA transport</keyword>
<dbReference type="GO" id="GO:0015031">
    <property type="term" value="P:protein transport"/>
    <property type="evidence" value="ECO:0007669"/>
    <property type="project" value="UniProtKB-KW"/>
</dbReference>
<comment type="caution">
    <text evidence="14">The sequence shown here is derived from an EMBL/GenBank/DDBJ whole genome shotgun (WGS) entry which is preliminary data.</text>
</comment>
<sequence length="236" mass="26420">MVPVTPSTSMKAYVCWVAVALPIVVLRKRHLTGYHSTSKTPSKTLQNARSTRSAFLVYLTSATIATLLHVSMARITPVAVQEAFGAWVNWWTRERISKVVEGSLSRRELDLVVEVLSRLTCSSLTEDRYGVVQRDIPKILEAMLSFLSAIEDYQIELNALRPPPPEEEEGLSDKERIQREVLRIELAKASEVLGYLGDGFKNGIARVVQMFGGKLNASKFPPRIANKLQGFVDYNQ</sequence>
<name>A0AA39MRB5_ARMTA</name>
<dbReference type="GO" id="GO:0030674">
    <property type="term" value="F:protein-macromolecule adaptor activity"/>
    <property type="evidence" value="ECO:0007669"/>
    <property type="project" value="TreeGrafter"/>
</dbReference>
<keyword evidence="4" id="KW-0813">Transport</keyword>
<dbReference type="PANTHER" id="PTHR13269:SF6">
    <property type="entry name" value="NUCLEOPORIN NDC1"/>
    <property type="match status" value="1"/>
</dbReference>
<evidence type="ECO:0000256" key="13">
    <source>
        <dbReference type="SAM" id="Phobius"/>
    </source>
</evidence>
<reference evidence="14" key="1">
    <citation type="submission" date="2023-06" db="EMBL/GenBank/DDBJ databases">
        <authorList>
            <consortium name="Lawrence Berkeley National Laboratory"/>
            <person name="Ahrendt S."/>
            <person name="Sahu N."/>
            <person name="Indic B."/>
            <person name="Wong-Bajracharya J."/>
            <person name="Merenyi Z."/>
            <person name="Ke H.-M."/>
            <person name="Monk M."/>
            <person name="Kocsube S."/>
            <person name="Drula E."/>
            <person name="Lipzen A."/>
            <person name="Balint B."/>
            <person name="Henrissat B."/>
            <person name="Andreopoulos B."/>
            <person name="Martin F.M."/>
            <person name="Harder C.B."/>
            <person name="Rigling D."/>
            <person name="Ford K.L."/>
            <person name="Foster G.D."/>
            <person name="Pangilinan J."/>
            <person name="Papanicolaou A."/>
            <person name="Barry K."/>
            <person name="LaButti K."/>
            <person name="Viragh M."/>
            <person name="Koriabine M."/>
            <person name="Yan M."/>
            <person name="Riley R."/>
            <person name="Champramary S."/>
            <person name="Plett K.L."/>
            <person name="Tsai I.J."/>
            <person name="Slot J."/>
            <person name="Sipos G."/>
            <person name="Plett J."/>
            <person name="Nagy L.G."/>
            <person name="Grigoriev I.V."/>
        </authorList>
    </citation>
    <scope>NUCLEOTIDE SEQUENCE</scope>
    <source>
        <strain evidence="14">CCBAS 213</strain>
    </source>
</reference>
<evidence type="ECO:0000256" key="12">
    <source>
        <dbReference type="ARBA" id="ARBA00023242"/>
    </source>
</evidence>
<dbReference type="GeneID" id="85358056"/>